<dbReference type="PANTHER" id="PTHR38666">
    <property type="match status" value="1"/>
</dbReference>
<dbReference type="Proteomes" id="UP000256970">
    <property type="component" value="Unassembled WGS sequence"/>
</dbReference>
<dbReference type="Pfam" id="PF11539">
    <property type="entry name" value="DUF3228"/>
    <property type="match status" value="1"/>
</dbReference>
<keyword evidence="2" id="KW-1185">Reference proteome</keyword>
<dbReference type="InterPro" id="IPR021610">
    <property type="entry name" value="DUF3228"/>
</dbReference>
<name>A0A383V540_TETOB</name>
<evidence type="ECO:0000313" key="2">
    <source>
        <dbReference type="Proteomes" id="UP000256970"/>
    </source>
</evidence>
<protein>
    <recommendedName>
        <fullName evidence="3">Flagellar associated protein</fullName>
    </recommendedName>
</protein>
<gene>
    <name evidence="1" type="ORF">BQ4739_LOCUS502</name>
</gene>
<dbReference type="PANTHER" id="PTHR38666:SF2">
    <property type="entry name" value="FLAGELLAR ASSOCIATED PROTEIN"/>
    <property type="match status" value="1"/>
</dbReference>
<organism evidence="1 2">
    <name type="scientific">Tetradesmus obliquus</name>
    <name type="common">Green alga</name>
    <name type="synonym">Acutodesmus obliquus</name>
    <dbReference type="NCBI Taxonomy" id="3088"/>
    <lineage>
        <taxon>Eukaryota</taxon>
        <taxon>Viridiplantae</taxon>
        <taxon>Chlorophyta</taxon>
        <taxon>core chlorophytes</taxon>
        <taxon>Chlorophyceae</taxon>
        <taxon>CS clade</taxon>
        <taxon>Sphaeropleales</taxon>
        <taxon>Scenedesmaceae</taxon>
        <taxon>Tetradesmus</taxon>
    </lineage>
</organism>
<reference evidence="1 2" key="1">
    <citation type="submission" date="2016-10" db="EMBL/GenBank/DDBJ databases">
        <authorList>
            <person name="Cai Z."/>
        </authorList>
    </citation>
    <scope>NUCLEOTIDE SEQUENCE [LARGE SCALE GENOMIC DNA]</scope>
</reference>
<sequence>MHSSLRSRVPSLRIQPFNHPSFFNGQLTPRTQQQHQQQQRQLASSSMSALLYGDTFFLDNFAVRQWDDPNYSGTRIQYDKAEFVEKVHQLFKEQGAKLVDGYAPFCKHVFVPNFVGAKVGALAITPENRHLLRCAYTRRRPEELAVLTRWFPESAVQPVPQAQHLDIILYSRQQLLQEYAAMPSKTGGQAADPEQLLPDVPWGIISIKAQDEPYETPMQPITMMRNALGREEGGSGVTLDRQAYEASTQYWQGHAAIVAGEEPSGE</sequence>
<proteinExistence type="predicted"/>
<dbReference type="AlphaFoldDB" id="A0A383V540"/>
<dbReference type="STRING" id="3088.A0A383V540"/>
<evidence type="ECO:0000313" key="1">
    <source>
        <dbReference type="EMBL" id="SZX59902.1"/>
    </source>
</evidence>
<dbReference type="Gene3D" id="3.30.2310.50">
    <property type="entry name" value="Protein of unknown function (DUF3228), domain 1"/>
    <property type="match status" value="2"/>
</dbReference>
<dbReference type="EMBL" id="FNXT01000031">
    <property type="protein sequence ID" value="SZX59902.1"/>
    <property type="molecule type" value="Genomic_DNA"/>
</dbReference>
<accession>A0A383V540</accession>
<evidence type="ECO:0008006" key="3">
    <source>
        <dbReference type="Google" id="ProtNLM"/>
    </source>
</evidence>